<feature type="domain" description="Peptidase A2" evidence="7">
    <location>
        <begin position="157"/>
        <end position="238"/>
    </location>
</feature>
<evidence type="ECO:0000256" key="3">
    <source>
        <dbReference type="ARBA" id="ARBA00022695"/>
    </source>
</evidence>
<dbReference type="GO" id="GO:0004190">
    <property type="term" value="F:aspartic-type endopeptidase activity"/>
    <property type="evidence" value="ECO:0007669"/>
    <property type="project" value="InterPro"/>
</dbReference>
<dbReference type="GO" id="GO:0008270">
    <property type="term" value="F:zinc ion binding"/>
    <property type="evidence" value="ECO:0007669"/>
    <property type="project" value="InterPro"/>
</dbReference>
<dbReference type="EC" id="2.7.7.49" evidence="1"/>
<dbReference type="Gene3D" id="2.40.70.10">
    <property type="entry name" value="Acid Proteases"/>
    <property type="match status" value="1"/>
</dbReference>
<dbReference type="Proteomes" id="UP000807504">
    <property type="component" value="Unassembled WGS sequence"/>
</dbReference>
<name>A0A8T0E551_ARGBR</name>
<dbReference type="InterPro" id="IPR043502">
    <property type="entry name" value="DNA/RNA_pol_sf"/>
</dbReference>
<protein>
    <recommendedName>
        <fullName evidence="1">RNA-directed DNA polymerase</fullName>
        <ecNumber evidence="1">2.7.7.49</ecNumber>
    </recommendedName>
</protein>
<dbReference type="PROSITE" id="PS50878">
    <property type="entry name" value="RT_POL"/>
    <property type="match status" value="1"/>
</dbReference>
<dbReference type="Gene3D" id="3.10.10.10">
    <property type="entry name" value="HIV Type 1 Reverse Transcriptase, subunit A, domain 1"/>
    <property type="match status" value="1"/>
</dbReference>
<dbReference type="Pfam" id="PF13975">
    <property type="entry name" value="gag-asp_proteas"/>
    <property type="match status" value="1"/>
</dbReference>
<dbReference type="InterPro" id="IPR000477">
    <property type="entry name" value="RT_dom"/>
</dbReference>
<dbReference type="PROSITE" id="PS50175">
    <property type="entry name" value="ASP_PROT_RETROV"/>
    <property type="match status" value="1"/>
</dbReference>
<dbReference type="SUPFAM" id="SSF57756">
    <property type="entry name" value="Retrovirus zinc finger-like domains"/>
    <property type="match status" value="1"/>
</dbReference>
<dbReference type="InterPro" id="IPR036875">
    <property type="entry name" value="Znf_CCHC_sf"/>
</dbReference>
<dbReference type="GO" id="GO:0003676">
    <property type="term" value="F:nucleic acid binding"/>
    <property type="evidence" value="ECO:0007669"/>
    <property type="project" value="InterPro"/>
</dbReference>
<dbReference type="EMBL" id="JABXBU010002230">
    <property type="protein sequence ID" value="KAF8766634.1"/>
    <property type="molecule type" value="Genomic_DNA"/>
</dbReference>
<dbReference type="CDD" id="cd01647">
    <property type="entry name" value="RT_LTR"/>
    <property type="match status" value="1"/>
</dbReference>
<organism evidence="9 10">
    <name type="scientific">Argiope bruennichi</name>
    <name type="common">Wasp spider</name>
    <name type="synonym">Aranea bruennichi</name>
    <dbReference type="NCBI Taxonomy" id="94029"/>
    <lineage>
        <taxon>Eukaryota</taxon>
        <taxon>Metazoa</taxon>
        <taxon>Ecdysozoa</taxon>
        <taxon>Arthropoda</taxon>
        <taxon>Chelicerata</taxon>
        <taxon>Arachnida</taxon>
        <taxon>Araneae</taxon>
        <taxon>Araneomorphae</taxon>
        <taxon>Entelegynae</taxon>
        <taxon>Araneoidea</taxon>
        <taxon>Araneidae</taxon>
        <taxon>Argiope</taxon>
    </lineage>
</organism>
<dbReference type="AlphaFoldDB" id="A0A8T0E551"/>
<evidence type="ECO:0000313" key="10">
    <source>
        <dbReference type="Proteomes" id="UP000807504"/>
    </source>
</evidence>
<dbReference type="InterPro" id="IPR021109">
    <property type="entry name" value="Peptidase_aspartic_dom_sf"/>
</dbReference>
<dbReference type="SUPFAM" id="SSF50630">
    <property type="entry name" value="Acid proteases"/>
    <property type="match status" value="1"/>
</dbReference>
<evidence type="ECO:0000256" key="1">
    <source>
        <dbReference type="ARBA" id="ARBA00012493"/>
    </source>
</evidence>
<dbReference type="InterPro" id="IPR050951">
    <property type="entry name" value="Retrovirus_Pol_polyprotein"/>
</dbReference>
<dbReference type="FunFam" id="3.30.70.270:FF:000020">
    <property type="entry name" value="Transposon Tf2-6 polyprotein-like Protein"/>
    <property type="match status" value="1"/>
</dbReference>
<dbReference type="PANTHER" id="PTHR37984">
    <property type="entry name" value="PROTEIN CBG26694"/>
    <property type="match status" value="1"/>
</dbReference>
<reference evidence="9" key="1">
    <citation type="journal article" date="2020" name="bioRxiv">
        <title>Chromosome-level reference genome of the European wasp spider Argiope bruennichi: a resource for studies on range expansion and evolutionary adaptation.</title>
        <authorList>
            <person name="Sheffer M.M."/>
            <person name="Hoppe A."/>
            <person name="Krehenwinkel H."/>
            <person name="Uhl G."/>
            <person name="Kuss A.W."/>
            <person name="Jensen L."/>
            <person name="Jensen C."/>
            <person name="Gillespie R.G."/>
            <person name="Hoff K.J."/>
            <person name="Prost S."/>
        </authorList>
    </citation>
    <scope>NUCLEOTIDE SEQUENCE</scope>
</reference>
<dbReference type="GO" id="GO:0003964">
    <property type="term" value="F:RNA-directed DNA polymerase activity"/>
    <property type="evidence" value="ECO:0007669"/>
    <property type="project" value="UniProtKB-EC"/>
</dbReference>
<feature type="domain" description="Reverse transcriptase" evidence="8">
    <location>
        <begin position="442"/>
        <end position="621"/>
    </location>
</feature>
<proteinExistence type="predicted"/>
<dbReference type="SUPFAM" id="SSF56672">
    <property type="entry name" value="DNA/RNA polymerases"/>
    <property type="match status" value="1"/>
</dbReference>
<evidence type="ECO:0000256" key="2">
    <source>
        <dbReference type="ARBA" id="ARBA00022679"/>
    </source>
</evidence>
<dbReference type="Pfam" id="PF00078">
    <property type="entry name" value="RVT_1"/>
    <property type="match status" value="1"/>
</dbReference>
<keyword evidence="3" id="KW-0548">Nucleotidyltransferase</keyword>
<dbReference type="GO" id="GO:0006508">
    <property type="term" value="P:proteolysis"/>
    <property type="evidence" value="ECO:0007669"/>
    <property type="project" value="InterPro"/>
</dbReference>
<keyword evidence="4" id="KW-0540">Nuclease</keyword>
<dbReference type="InterPro" id="IPR043128">
    <property type="entry name" value="Rev_trsase/Diguanyl_cyclase"/>
</dbReference>
<dbReference type="Gene3D" id="3.30.70.270">
    <property type="match status" value="2"/>
</dbReference>
<evidence type="ECO:0000259" key="8">
    <source>
        <dbReference type="PROSITE" id="PS50878"/>
    </source>
</evidence>
<evidence type="ECO:0000259" key="7">
    <source>
        <dbReference type="PROSITE" id="PS50175"/>
    </source>
</evidence>
<gene>
    <name evidence="9" type="ORF">HNY73_019680</name>
</gene>
<evidence type="ECO:0000256" key="6">
    <source>
        <dbReference type="ARBA" id="ARBA00022801"/>
    </source>
</evidence>
<accession>A0A8T0E551</accession>
<keyword evidence="2" id="KW-0808">Transferase</keyword>
<sequence length="708" mass="80812">MKRVQMPNTLWMACLINHLSTEIVQMIMGEQEEQSENYEYVKSLKRYKLSAEKLGNYFNHMRLLVFPKEENCAISKQIDTSRFKNNSTICYNYFESGQFARDCAQPKRPKFCTACKKEDHGTKECPNKIPSPSVNAISAASRVNNTTKNISIEGENTSALMDTSADIFMMKYSFAQGLNKNINRKVNVPIRGIGGVKESLRIIIVNVVIDKVKLHEVLFYVVNDNTFESPGVLIGNDIIDSPNVVMVRTQGRSKLVNIDELSFLRDFQVDEMSDRAVLRTLKEFVIEPRTVQWVTVFSKGKKRAEYVSCSTQNNMSNGVTLTIYDGKTQVPVVNPSNLHSQLKKNRAIFRENWVPENKCNFNIEEKRTSTPSVLLTKEILRNPIDLKSIKFGPSINEEQQQILCKLLNELRLRPQAANLYLVLHKAINYERQVLREIVQELKGQGVIRDSCSEYSSPVLLVSKKTGDKRMVIDYRHLNSQTIKEKFPLPCIDDLLERLSGFSLFCILDACQGFNQIPMDEESSRKAEFTTPDGHYELTRLFFGLSNGPPVFQRAMSLTLGDLLWSGVSCFVDDIFFGSTDFDDMIEKLRQVLEKLLNAGVTLKLSKCEFGMSEIEYLGFVIDKDGIRPGPKKLAAIAEYPAPKTKDELLRFLGLTSFFRRFITRYASVAEPLTRLLKKNSLFIWTVEQNEAFEELRSKLISRPALKII</sequence>
<dbReference type="Gene3D" id="4.10.60.10">
    <property type="entry name" value="Zinc finger, CCHC-type"/>
    <property type="match status" value="1"/>
</dbReference>
<dbReference type="GO" id="GO:0004519">
    <property type="term" value="F:endonuclease activity"/>
    <property type="evidence" value="ECO:0007669"/>
    <property type="project" value="UniProtKB-KW"/>
</dbReference>
<evidence type="ECO:0000313" key="9">
    <source>
        <dbReference type="EMBL" id="KAF8766634.1"/>
    </source>
</evidence>
<keyword evidence="10" id="KW-1185">Reference proteome</keyword>
<dbReference type="InterPro" id="IPR001995">
    <property type="entry name" value="Peptidase_A2_cat"/>
</dbReference>
<keyword evidence="5" id="KW-0255">Endonuclease</keyword>
<dbReference type="PANTHER" id="PTHR37984:SF5">
    <property type="entry name" value="PROTEIN NYNRIN-LIKE"/>
    <property type="match status" value="1"/>
</dbReference>
<evidence type="ECO:0000256" key="5">
    <source>
        <dbReference type="ARBA" id="ARBA00022759"/>
    </source>
</evidence>
<comment type="caution">
    <text evidence="9">The sequence shown here is derived from an EMBL/GenBank/DDBJ whole genome shotgun (WGS) entry which is preliminary data.</text>
</comment>
<evidence type="ECO:0000256" key="4">
    <source>
        <dbReference type="ARBA" id="ARBA00022722"/>
    </source>
</evidence>
<keyword evidence="6" id="KW-0378">Hydrolase</keyword>
<reference evidence="9" key="2">
    <citation type="submission" date="2020-06" db="EMBL/GenBank/DDBJ databases">
        <authorList>
            <person name="Sheffer M."/>
        </authorList>
    </citation>
    <scope>NUCLEOTIDE SEQUENCE</scope>
</reference>